<feature type="transmembrane region" description="Helical" evidence="6">
    <location>
        <begin position="622"/>
        <end position="643"/>
    </location>
</feature>
<feature type="transmembrane region" description="Helical" evidence="6">
    <location>
        <begin position="179"/>
        <end position="203"/>
    </location>
</feature>
<dbReference type="EMBL" id="FOUP01000003">
    <property type="protein sequence ID" value="SFN25689.1"/>
    <property type="molecule type" value="Genomic_DNA"/>
</dbReference>
<evidence type="ECO:0000313" key="9">
    <source>
        <dbReference type="EMBL" id="SFN25689.1"/>
    </source>
</evidence>
<feature type="domain" description="ABC3 transporter permease C-terminal" evidence="7">
    <location>
        <begin position="184"/>
        <end position="297"/>
    </location>
</feature>
<comment type="subcellular location">
    <subcellularLocation>
        <location evidence="1">Cell membrane</location>
        <topology evidence="1">Multi-pass membrane protein</topology>
    </subcellularLocation>
</comment>
<reference evidence="9 10" key="1">
    <citation type="submission" date="2016-10" db="EMBL/GenBank/DDBJ databases">
        <authorList>
            <person name="de Groot N.N."/>
        </authorList>
    </citation>
    <scope>NUCLEOTIDE SEQUENCE [LARGE SCALE GENOMIC DNA]</scope>
    <source>
        <strain evidence="9 10">CPCC 201259</strain>
    </source>
</reference>
<keyword evidence="2" id="KW-1003">Cell membrane</keyword>
<evidence type="ECO:0000256" key="2">
    <source>
        <dbReference type="ARBA" id="ARBA00022475"/>
    </source>
</evidence>
<evidence type="ECO:0000313" key="11">
    <source>
        <dbReference type="Proteomes" id="UP000270697"/>
    </source>
</evidence>
<feature type="transmembrane region" description="Helical" evidence="6">
    <location>
        <begin position="707"/>
        <end position="727"/>
    </location>
</feature>
<evidence type="ECO:0000256" key="4">
    <source>
        <dbReference type="ARBA" id="ARBA00022989"/>
    </source>
</evidence>
<reference evidence="8 11" key="2">
    <citation type="submission" date="2018-10" db="EMBL/GenBank/DDBJ databases">
        <title>Sequencing the genomes of 1000 actinobacteria strains.</title>
        <authorList>
            <person name="Klenk H.-P."/>
        </authorList>
    </citation>
    <scope>NUCLEOTIDE SEQUENCE [LARGE SCALE GENOMIC DNA]</scope>
    <source>
        <strain evidence="8 11">DSM 45119</strain>
    </source>
</reference>
<protein>
    <submittedName>
        <fullName evidence="9">FtsX-like permease family protein</fullName>
    </submittedName>
</protein>
<dbReference type="Proteomes" id="UP000199398">
    <property type="component" value="Unassembled WGS sequence"/>
</dbReference>
<keyword evidence="3 6" id="KW-0812">Transmembrane</keyword>
<evidence type="ECO:0000256" key="3">
    <source>
        <dbReference type="ARBA" id="ARBA00022692"/>
    </source>
</evidence>
<evidence type="ECO:0000313" key="10">
    <source>
        <dbReference type="Proteomes" id="UP000199398"/>
    </source>
</evidence>
<feature type="transmembrane region" description="Helical" evidence="6">
    <location>
        <begin position="269"/>
        <end position="295"/>
    </location>
</feature>
<feature type="transmembrane region" description="Helical" evidence="6">
    <location>
        <begin position="393"/>
        <end position="415"/>
    </location>
</feature>
<feature type="transmembrane region" description="Helical" evidence="6">
    <location>
        <begin position="316"/>
        <end position="336"/>
    </location>
</feature>
<keyword evidence="4 6" id="KW-1133">Transmembrane helix</keyword>
<dbReference type="AlphaFoldDB" id="A0A1I4XKB9"/>
<feature type="transmembrane region" description="Helical" evidence="6">
    <location>
        <begin position="342"/>
        <end position="372"/>
    </location>
</feature>
<accession>A0A1I4XKB9</accession>
<dbReference type="STRING" id="455193.SAMN05421805_103461"/>
<evidence type="ECO:0000256" key="5">
    <source>
        <dbReference type="ARBA" id="ARBA00023136"/>
    </source>
</evidence>
<evidence type="ECO:0000256" key="6">
    <source>
        <dbReference type="SAM" id="Phobius"/>
    </source>
</evidence>
<name>A0A1I4XKB9_9PSEU</name>
<organism evidence="9 10">
    <name type="scientific">Saccharopolyspora antimicrobica</name>
    <dbReference type="NCBI Taxonomy" id="455193"/>
    <lineage>
        <taxon>Bacteria</taxon>
        <taxon>Bacillati</taxon>
        <taxon>Actinomycetota</taxon>
        <taxon>Actinomycetes</taxon>
        <taxon>Pseudonocardiales</taxon>
        <taxon>Pseudonocardiaceae</taxon>
        <taxon>Saccharopolyspora</taxon>
    </lineage>
</organism>
<evidence type="ECO:0000256" key="1">
    <source>
        <dbReference type="ARBA" id="ARBA00004651"/>
    </source>
</evidence>
<dbReference type="EMBL" id="RBXX01000002">
    <property type="protein sequence ID" value="RKT84527.1"/>
    <property type="molecule type" value="Genomic_DNA"/>
</dbReference>
<feature type="transmembrane region" description="Helical" evidence="6">
    <location>
        <begin position="21"/>
        <end position="41"/>
    </location>
</feature>
<sequence>MNPVQLALRVLRVDSRSRLSAVLTAAGVAVATALILFLATLPNATEARLARSEWQQGSVTESGVTMANRDFFQNDPIVRLDVSGRAEPGSGAPDYPGPGEVLLSPRLAELAEQHPDQTLADRFAGQVVGTIDESSLKFPEQLVAIVGHAPGALDVAEAAEKAELAGALAVGNSDLMLDILAGVGIVLLAIPSMVLVASAARLTAARRERRLAALRLAGATPGQVIGVVTAETAVAAVTGTVVGLLLSWPLRYLGTQVPWGGGTWLASDFTPSVVIVALVGVLIPTLVVLAAVLGLRRVVRTPLGAAMSHTRKRPKAWRLLLLVAVGAFFLFGLYTAEETGGMGVLLASLAAVLLSASIIGPWLTGTLGSLFAAAWRKPSVLLAGRRLSSDPKAAYRSVSGIVLAVFVGTMALTLLPSFEAFAGGGRSFKDTVLYVDVPAAQAAEQEKRIRDGLAASGTAATVASTEKIFLEAPDGQTVSGLVIDCQAAAALTRINVGDCAGPPAIRAAASQQLPSSGLKVQASPLAGATFDETPSIVLSGEVPIRPLGANEDPDLDYTVLVDPALVPGFPEGESTLAVNPANDADREKVRTVLAAAVPGESFNSRELRLYDQQLLLGDLKRVTAIGLGLTALLAGCSAAITAASSVVDRRKTFAALIAAGTPVRVLSRALRTESALPALVATIGAGVAGTAVAAGIFTLFGDYPVVLSGWLLAPVVIGLAVAVIASASSGPMLRRISAERISEE</sequence>
<dbReference type="Pfam" id="PF02687">
    <property type="entry name" value="FtsX"/>
    <property type="match status" value="1"/>
</dbReference>
<proteinExistence type="predicted"/>
<dbReference type="RefSeq" id="WP_246025333.1">
    <property type="nucleotide sequence ID" value="NZ_FOUP01000003.1"/>
</dbReference>
<evidence type="ECO:0000313" key="8">
    <source>
        <dbReference type="EMBL" id="RKT84527.1"/>
    </source>
</evidence>
<evidence type="ECO:0000259" key="7">
    <source>
        <dbReference type="Pfam" id="PF02687"/>
    </source>
</evidence>
<dbReference type="Proteomes" id="UP000270697">
    <property type="component" value="Unassembled WGS sequence"/>
</dbReference>
<dbReference type="GO" id="GO:0005886">
    <property type="term" value="C:plasma membrane"/>
    <property type="evidence" value="ECO:0007669"/>
    <property type="project" value="UniProtKB-SubCell"/>
</dbReference>
<dbReference type="InterPro" id="IPR003838">
    <property type="entry name" value="ABC3_permease_C"/>
</dbReference>
<keyword evidence="5 6" id="KW-0472">Membrane</keyword>
<gene>
    <name evidence="8" type="ORF">ATL45_2845</name>
    <name evidence="9" type="ORF">SAMN05421805_103461</name>
</gene>
<keyword evidence="11" id="KW-1185">Reference proteome</keyword>
<feature type="transmembrane region" description="Helical" evidence="6">
    <location>
        <begin position="676"/>
        <end position="701"/>
    </location>
</feature>
<feature type="transmembrane region" description="Helical" evidence="6">
    <location>
        <begin position="224"/>
        <end position="249"/>
    </location>
</feature>